<evidence type="ECO:0000313" key="2">
    <source>
        <dbReference type="Proteomes" id="UP000823674"/>
    </source>
</evidence>
<dbReference type="Proteomes" id="UP000823674">
    <property type="component" value="Chromosome A09"/>
</dbReference>
<organism evidence="1 2">
    <name type="scientific">Brassica rapa subsp. trilocularis</name>
    <dbReference type="NCBI Taxonomy" id="1813537"/>
    <lineage>
        <taxon>Eukaryota</taxon>
        <taxon>Viridiplantae</taxon>
        <taxon>Streptophyta</taxon>
        <taxon>Embryophyta</taxon>
        <taxon>Tracheophyta</taxon>
        <taxon>Spermatophyta</taxon>
        <taxon>Magnoliopsida</taxon>
        <taxon>eudicotyledons</taxon>
        <taxon>Gunneridae</taxon>
        <taxon>Pentapetalae</taxon>
        <taxon>rosids</taxon>
        <taxon>malvids</taxon>
        <taxon>Brassicales</taxon>
        <taxon>Brassicaceae</taxon>
        <taxon>Brassiceae</taxon>
        <taxon>Brassica</taxon>
    </lineage>
</organism>
<gene>
    <name evidence="1" type="primary">A09g514680.1_BraROA</name>
    <name evidence="1" type="ORF">IGI04_036789</name>
</gene>
<proteinExistence type="predicted"/>
<protein>
    <submittedName>
        <fullName evidence="1">Uncharacterized protein</fullName>
    </submittedName>
</protein>
<name>A0ABQ7LIH3_BRACM</name>
<feature type="non-terminal residue" evidence="1">
    <location>
        <position position="1"/>
    </location>
</feature>
<keyword evidence="2" id="KW-1185">Reference proteome</keyword>
<comment type="caution">
    <text evidence="1">The sequence shown here is derived from an EMBL/GenBank/DDBJ whole genome shotgun (WGS) entry which is preliminary data.</text>
</comment>
<accession>A0ABQ7LIH3</accession>
<dbReference type="EMBL" id="JADBGQ010000008">
    <property type="protein sequence ID" value="KAG5385319.1"/>
    <property type="molecule type" value="Genomic_DNA"/>
</dbReference>
<sequence length="73" mass="8348">FVTFKLSKFLARIRRKLNSAYWTAGEVQVTNAFDALLILFNPELPEALALTNVYDSKQLDIPSFFCPFFVKAT</sequence>
<evidence type="ECO:0000313" key="1">
    <source>
        <dbReference type="EMBL" id="KAG5385319.1"/>
    </source>
</evidence>
<reference evidence="1 2" key="1">
    <citation type="submission" date="2021-03" db="EMBL/GenBank/DDBJ databases">
        <authorList>
            <person name="King G.J."/>
            <person name="Bancroft I."/>
            <person name="Baten A."/>
            <person name="Bloomfield J."/>
            <person name="Borpatragohain P."/>
            <person name="He Z."/>
            <person name="Irish N."/>
            <person name="Irwin J."/>
            <person name="Liu K."/>
            <person name="Mauleon R.P."/>
            <person name="Moore J."/>
            <person name="Morris R."/>
            <person name="Ostergaard L."/>
            <person name="Wang B."/>
            <person name="Wells R."/>
        </authorList>
    </citation>
    <scope>NUCLEOTIDE SEQUENCE [LARGE SCALE GENOMIC DNA]</scope>
    <source>
        <strain evidence="1">R-o-18</strain>
        <tissue evidence="1">Leaf</tissue>
    </source>
</reference>